<dbReference type="EMBL" id="JAANIU010026179">
    <property type="protein sequence ID" value="KAG1521273.1"/>
    <property type="molecule type" value="Genomic_DNA"/>
</dbReference>
<evidence type="ECO:0000313" key="2">
    <source>
        <dbReference type="EMBL" id="KAG1521273.1"/>
    </source>
</evidence>
<proteinExistence type="predicted"/>
<sequence length="73" mass="7325">MAGLRQRTHPGGQHGGFAGAVGADHGHDTAGGHGQGGAHQRTHLAVAGRQVTDFQDGGLRRAHCTPPADTGLA</sequence>
<evidence type="ECO:0000313" key="3">
    <source>
        <dbReference type="Proteomes" id="UP000740926"/>
    </source>
</evidence>
<keyword evidence="3" id="KW-1185">Reference proteome</keyword>
<feature type="region of interest" description="Disordered" evidence="1">
    <location>
        <begin position="1"/>
        <end position="73"/>
    </location>
</feature>
<gene>
    <name evidence="2" type="ORF">G6F50_018729</name>
</gene>
<dbReference type="AlphaFoldDB" id="A0A9P7BYL2"/>
<evidence type="ECO:0000256" key="1">
    <source>
        <dbReference type="SAM" id="MobiDB-lite"/>
    </source>
</evidence>
<reference evidence="2 3" key="1">
    <citation type="journal article" date="2020" name="Microb. Genom.">
        <title>Genetic diversity of clinical and environmental Mucorales isolates obtained from an investigation of mucormycosis cases among solid organ transplant recipients.</title>
        <authorList>
            <person name="Nguyen M.H."/>
            <person name="Kaul D."/>
            <person name="Muto C."/>
            <person name="Cheng S.J."/>
            <person name="Richter R.A."/>
            <person name="Bruno V.M."/>
            <person name="Liu G."/>
            <person name="Beyhan S."/>
            <person name="Sundermann A.J."/>
            <person name="Mounaud S."/>
            <person name="Pasculle A.W."/>
            <person name="Nierman W.C."/>
            <person name="Driscoll E."/>
            <person name="Cumbie R."/>
            <person name="Clancy C.J."/>
            <person name="Dupont C.L."/>
        </authorList>
    </citation>
    <scope>NUCLEOTIDE SEQUENCE [LARGE SCALE GENOMIC DNA]</scope>
    <source>
        <strain evidence="2 3">GL24</strain>
    </source>
</reference>
<protein>
    <submittedName>
        <fullName evidence="2">Uncharacterized protein</fullName>
    </submittedName>
</protein>
<organism evidence="2 3">
    <name type="scientific">Rhizopus delemar</name>
    <dbReference type="NCBI Taxonomy" id="936053"/>
    <lineage>
        <taxon>Eukaryota</taxon>
        <taxon>Fungi</taxon>
        <taxon>Fungi incertae sedis</taxon>
        <taxon>Mucoromycota</taxon>
        <taxon>Mucoromycotina</taxon>
        <taxon>Mucoromycetes</taxon>
        <taxon>Mucorales</taxon>
        <taxon>Mucorineae</taxon>
        <taxon>Rhizopodaceae</taxon>
        <taxon>Rhizopus</taxon>
    </lineage>
</organism>
<dbReference type="Proteomes" id="UP000740926">
    <property type="component" value="Unassembled WGS sequence"/>
</dbReference>
<name>A0A9P7BYL2_9FUNG</name>
<accession>A0A9P7BYL2</accession>
<comment type="caution">
    <text evidence="2">The sequence shown here is derived from an EMBL/GenBank/DDBJ whole genome shotgun (WGS) entry which is preliminary data.</text>
</comment>